<dbReference type="AlphaFoldDB" id="A0A8J2P044"/>
<dbReference type="EMBL" id="CAJVCH010060383">
    <property type="protein sequence ID" value="CAG7719314.1"/>
    <property type="molecule type" value="Genomic_DNA"/>
</dbReference>
<keyword evidence="2" id="KW-1185">Reference proteome</keyword>
<comment type="caution">
    <text evidence="1">The sequence shown here is derived from an EMBL/GenBank/DDBJ whole genome shotgun (WGS) entry which is preliminary data.</text>
</comment>
<accession>A0A8J2P044</accession>
<organism evidence="1 2">
    <name type="scientific">Allacma fusca</name>
    <dbReference type="NCBI Taxonomy" id="39272"/>
    <lineage>
        <taxon>Eukaryota</taxon>
        <taxon>Metazoa</taxon>
        <taxon>Ecdysozoa</taxon>
        <taxon>Arthropoda</taxon>
        <taxon>Hexapoda</taxon>
        <taxon>Collembola</taxon>
        <taxon>Symphypleona</taxon>
        <taxon>Sminthuridae</taxon>
        <taxon>Allacma</taxon>
    </lineage>
</organism>
<reference evidence="1" key="1">
    <citation type="submission" date="2021-06" db="EMBL/GenBank/DDBJ databases">
        <authorList>
            <person name="Hodson N. C."/>
            <person name="Mongue J. A."/>
            <person name="Jaron S. K."/>
        </authorList>
    </citation>
    <scope>NUCLEOTIDE SEQUENCE</scope>
</reference>
<protein>
    <submittedName>
        <fullName evidence="1">Uncharacterized protein</fullName>
    </submittedName>
</protein>
<name>A0A8J2P044_9HEXA</name>
<evidence type="ECO:0000313" key="2">
    <source>
        <dbReference type="Proteomes" id="UP000708208"/>
    </source>
</evidence>
<sequence length="124" mass="13855">MTNFLDSALTDPQFLFYSSSKDSGPLKVKGSFSEAFAFKGGGYNCSFLCSFAISRVLRFSCVVEIVNCLGVPLSNRNNWYCNSEANIFLPLEILPLHRESFFASDETNLESMFSYEIISTDIAL</sequence>
<feature type="non-terminal residue" evidence="1">
    <location>
        <position position="124"/>
    </location>
</feature>
<proteinExistence type="predicted"/>
<gene>
    <name evidence="1" type="ORF">AFUS01_LOCUS8647</name>
</gene>
<evidence type="ECO:0000313" key="1">
    <source>
        <dbReference type="EMBL" id="CAG7719314.1"/>
    </source>
</evidence>
<dbReference type="Proteomes" id="UP000708208">
    <property type="component" value="Unassembled WGS sequence"/>
</dbReference>